<organism evidence="3 4">
    <name type="scientific">Mycena chlorophos</name>
    <name type="common">Agaric fungus</name>
    <name type="synonym">Agaricus chlorophos</name>
    <dbReference type="NCBI Taxonomy" id="658473"/>
    <lineage>
        <taxon>Eukaryota</taxon>
        <taxon>Fungi</taxon>
        <taxon>Dikarya</taxon>
        <taxon>Basidiomycota</taxon>
        <taxon>Agaricomycotina</taxon>
        <taxon>Agaricomycetes</taxon>
        <taxon>Agaricomycetidae</taxon>
        <taxon>Agaricales</taxon>
        <taxon>Marasmiineae</taxon>
        <taxon>Mycenaceae</taxon>
        <taxon>Mycena</taxon>
    </lineage>
</organism>
<dbReference type="InterPro" id="IPR046700">
    <property type="entry name" value="DUF6570"/>
</dbReference>
<evidence type="ECO:0000259" key="1">
    <source>
        <dbReference type="Pfam" id="PF00561"/>
    </source>
</evidence>
<feature type="domain" description="DUF6570" evidence="2">
    <location>
        <begin position="211"/>
        <end position="315"/>
    </location>
</feature>
<proteinExistence type="predicted"/>
<reference evidence="3" key="1">
    <citation type="submission" date="2014-09" db="EMBL/GenBank/DDBJ databases">
        <title>Genome sequence of the luminous mushroom Mycena chlorophos for searching fungal bioluminescence genes.</title>
        <authorList>
            <person name="Tanaka Y."/>
            <person name="Kasuga D."/>
            <person name="Oba Y."/>
            <person name="Hase S."/>
            <person name="Sato K."/>
            <person name="Oba Y."/>
            <person name="Sakakibara Y."/>
        </authorList>
    </citation>
    <scope>NUCLEOTIDE SEQUENCE</scope>
</reference>
<dbReference type="Pfam" id="PF00561">
    <property type="entry name" value="Abhydrolase_1"/>
    <property type="match status" value="1"/>
</dbReference>
<gene>
    <name evidence="3" type="ORF">MCHLO_15460</name>
</gene>
<dbReference type="InterPro" id="IPR000073">
    <property type="entry name" value="AB_hydrolase_1"/>
</dbReference>
<dbReference type="SUPFAM" id="SSF53474">
    <property type="entry name" value="alpha/beta-Hydrolases"/>
    <property type="match status" value="1"/>
</dbReference>
<evidence type="ECO:0000313" key="4">
    <source>
        <dbReference type="Proteomes" id="UP000815677"/>
    </source>
</evidence>
<evidence type="ECO:0008006" key="5">
    <source>
        <dbReference type="Google" id="ProtNLM"/>
    </source>
</evidence>
<dbReference type="EMBL" id="DF849818">
    <property type="protein sequence ID" value="GAT59124.1"/>
    <property type="molecule type" value="Genomic_DNA"/>
</dbReference>
<sequence>MDTEFQVPDEAEEPPNDLTHFLSTFTVYEILGLVTPVSSPSRAERRNRGKLIAFVNRLPPEVKRAIIQHAGAQTGSKRIAAGTVPTQRPAKRRRLEPVDEILTNAVHSGDLETLIDGPFLRCVSEETIAACISGNSALAKGTCMVCARRLFVTELEQCKPDDIPNLHLLSPTHPHPAQFLYRGSLLHARAVSAPVQFVCSQCHSQLLKFERPPLSLSNNMWIGDVPFALSILTLPERILIGIHFPAAYIVKLFPKKGSPGSWDKESINSGLCGNVSTYHLNTSAISDMVTGNILPRPVGLLAAVIAVTFVGARNIPLFILPDIFEDVVDILDAKGIDKVIAIGHDWGVRVVSRLINYHSDRLLAAAVLAVGYFPPQAVGTDITLALKEKLGYDAFAYQRFFVEPDAHLLMEKNFDSFFSLLFPLPKSETQPEDLWLDYMCVEGKTKEWIEANRTTELVSYLSTEDKEYVKKSLLDGGLQGPLAWYTVLHSGDGAADDAQISNEAAIITKPFLFIAFNDDPICRPAVGNATHAAYVQPQSNLTTRAVDGDHWALISNAEEVNKALLGWIEGLSVAE</sequence>
<evidence type="ECO:0000313" key="3">
    <source>
        <dbReference type="EMBL" id="GAT59124.1"/>
    </source>
</evidence>
<accession>A0ABQ0M7T3</accession>
<dbReference type="Gene3D" id="3.40.50.1820">
    <property type="entry name" value="alpha/beta hydrolase"/>
    <property type="match status" value="1"/>
</dbReference>
<dbReference type="Pfam" id="PF20209">
    <property type="entry name" value="DUF6570"/>
    <property type="match status" value="1"/>
</dbReference>
<keyword evidence="4" id="KW-1185">Reference proteome</keyword>
<name>A0ABQ0M7T3_MYCCL</name>
<dbReference type="PANTHER" id="PTHR43329">
    <property type="entry name" value="EPOXIDE HYDROLASE"/>
    <property type="match status" value="1"/>
</dbReference>
<dbReference type="Proteomes" id="UP000815677">
    <property type="component" value="Unassembled WGS sequence"/>
</dbReference>
<feature type="domain" description="AB hydrolase-1" evidence="1">
    <location>
        <begin position="320"/>
        <end position="556"/>
    </location>
</feature>
<dbReference type="InterPro" id="IPR029058">
    <property type="entry name" value="AB_hydrolase_fold"/>
</dbReference>
<protein>
    <recommendedName>
        <fullName evidence="5">AB hydrolase-1 domain-containing protein</fullName>
    </recommendedName>
</protein>
<evidence type="ECO:0000259" key="2">
    <source>
        <dbReference type="Pfam" id="PF20209"/>
    </source>
</evidence>